<comment type="caution">
    <text evidence="2">The sequence shown here is derived from an EMBL/GenBank/DDBJ whole genome shotgun (WGS) entry which is preliminary data.</text>
</comment>
<dbReference type="EMBL" id="JBHSAF010000014">
    <property type="protein sequence ID" value="MFC3914627.1"/>
    <property type="molecule type" value="Genomic_DNA"/>
</dbReference>
<gene>
    <name evidence="2" type="ORF">ACFOSS_14320</name>
</gene>
<dbReference type="PANTHER" id="PTHR43465">
    <property type="entry name" value="DUF1680 DOMAIN PROTEIN (AFU_ORTHOLOGUE AFUA_1G08910)"/>
    <property type="match status" value="1"/>
</dbReference>
<dbReference type="Pfam" id="PF20736">
    <property type="entry name" value="Glyco_hydro127M"/>
    <property type="match status" value="1"/>
</dbReference>
<evidence type="ECO:0000313" key="2">
    <source>
        <dbReference type="EMBL" id="MFC3914627.1"/>
    </source>
</evidence>
<dbReference type="RefSeq" id="WP_377153713.1">
    <property type="nucleotide sequence ID" value="NZ_JBHSAF010000014.1"/>
</dbReference>
<proteinExistence type="predicted"/>
<protein>
    <recommendedName>
        <fullName evidence="1">Non-reducing end beta-L-arabinofuranosidase-like GH127 middle domain-containing protein</fullName>
    </recommendedName>
</protein>
<name>A0ABV8CRS9_9GAMM</name>
<reference evidence="3" key="1">
    <citation type="journal article" date="2019" name="Int. J. Syst. Evol. Microbiol.">
        <title>The Global Catalogue of Microorganisms (GCM) 10K type strain sequencing project: providing services to taxonomists for standard genome sequencing and annotation.</title>
        <authorList>
            <consortium name="The Broad Institute Genomics Platform"/>
            <consortium name="The Broad Institute Genome Sequencing Center for Infectious Disease"/>
            <person name="Wu L."/>
            <person name="Ma J."/>
        </authorList>
    </citation>
    <scope>NUCLEOTIDE SEQUENCE [LARGE SCALE GENOMIC DNA]</scope>
    <source>
        <strain evidence="3">CCUG 54939</strain>
    </source>
</reference>
<keyword evidence="3" id="KW-1185">Reference proteome</keyword>
<organism evidence="2 3">
    <name type="scientific">Pseudaeromonas sharmana</name>
    <dbReference type="NCBI Taxonomy" id="328412"/>
    <lineage>
        <taxon>Bacteria</taxon>
        <taxon>Pseudomonadati</taxon>
        <taxon>Pseudomonadota</taxon>
        <taxon>Gammaproteobacteria</taxon>
        <taxon>Aeromonadales</taxon>
        <taxon>Aeromonadaceae</taxon>
        <taxon>Pseudaeromonas</taxon>
    </lineage>
</organism>
<sequence>MNRTLAWLSFGAVKPGGWLLDTMSRELKTGYVGQLDRIVPDLIVHDDIYGKDRLSTAVKAKNVGAVAQDADWEVQYLWWNSETQSNWWDGFVRTSLLVGDAEALTKAAAYVQRQLSNQDADGYLGIYAADLRFRTQGENGELWALTTLGRSLLAWYEARQERGVLEALERACRLVMRVWPAGLSQPFNTGPSYAGAAHGLAATDLFNRLWELTGQREYLEYAAFLYRDYNLHQPSETDILMSNLLDPQYRFCGHGVHTYEHLRSLLVARSAASGDARQQLDLALTGYLAKLEPCLTPSGGPIGDEWISPEGADASGTGYEYCSIQELLDSYTLLLQHTGDLAWGDRAEHLFFNAALGARHREGHSMAYLKTDNCLRLDGTGPSHNEGDKTTQQVRYKYSPAHQDAAVCCTPNAGRVFPTYLRSAWMQDPQGFTLALYGPSVLETEWQGATLRIMQTTAYPQDFKVRLTIDVDRQLACVLTLRKPAWAEEMRVSAPGAEVEALADRIRLSKAWADGDEIAIEFIAQVVECQDRQGNWFVQYGPQLFCLEQAASERRGRVYAEPNFHDRLFLPTAPGLDACLLVRGSAVWRNGSVMAEFCHRGHSEPFVCPLVPMAWTLLRQVTFPAAGQ</sequence>
<dbReference type="SUPFAM" id="SSF48208">
    <property type="entry name" value="Six-hairpin glycosidases"/>
    <property type="match status" value="1"/>
</dbReference>
<dbReference type="PANTHER" id="PTHR43465:SF2">
    <property type="entry name" value="DUF1680 DOMAIN PROTEIN (AFU_ORTHOLOGUE AFUA_1G08910)"/>
    <property type="match status" value="1"/>
</dbReference>
<evidence type="ECO:0000259" key="1">
    <source>
        <dbReference type="Pfam" id="PF20736"/>
    </source>
</evidence>
<feature type="domain" description="Non-reducing end beta-L-arabinofuranosidase-like GH127 middle" evidence="1">
    <location>
        <begin position="434"/>
        <end position="522"/>
    </location>
</feature>
<dbReference type="InterPro" id="IPR049174">
    <property type="entry name" value="Beta-AFase-like"/>
</dbReference>
<dbReference type="Proteomes" id="UP001595692">
    <property type="component" value="Unassembled WGS sequence"/>
</dbReference>
<accession>A0ABV8CRS9</accession>
<evidence type="ECO:0000313" key="3">
    <source>
        <dbReference type="Proteomes" id="UP001595692"/>
    </source>
</evidence>
<dbReference type="InterPro" id="IPR049046">
    <property type="entry name" value="Beta-AFase-like_GH127_middle"/>
</dbReference>
<dbReference type="InterPro" id="IPR008928">
    <property type="entry name" value="6-hairpin_glycosidase_sf"/>
</dbReference>